<evidence type="ECO:0000313" key="1">
    <source>
        <dbReference type="EMBL" id="AIO68473.1"/>
    </source>
</evidence>
<organism evidence="1 2">
    <name type="scientific">Burkholderia oklahomensis</name>
    <dbReference type="NCBI Taxonomy" id="342113"/>
    <lineage>
        <taxon>Bacteria</taxon>
        <taxon>Pseudomonadati</taxon>
        <taxon>Pseudomonadota</taxon>
        <taxon>Betaproteobacteria</taxon>
        <taxon>Burkholderiales</taxon>
        <taxon>Burkholderiaceae</taxon>
        <taxon>Burkholderia</taxon>
        <taxon>pseudomallei group</taxon>
    </lineage>
</organism>
<name>A0AAI8BA47_9BURK</name>
<sequence>MLHFDDRNAVRIRFGAWADAAMTHTRAGGEGFDAKPPSFDDDMAAGALVRDVMRRERGGDGGARSPDAARRCDATVARRRYARRCHLASRRP</sequence>
<dbReference type="Proteomes" id="UP000029424">
    <property type="component" value="Chromosome 2"/>
</dbReference>
<dbReference type="AlphaFoldDB" id="A0AAI8BA47"/>
<protein>
    <submittedName>
        <fullName evidence="1">Uncharacterized protein</fullName>
    </submittedName>
</protein>
<reference evidence="1 2" key="1">
    <citation type="submission" date="2014-06" db="EMBL/GenBank/DDBJ databases">
        <authorList>
            <person name="Bishop-Lilly K.A."/>
            <person name="Broomall S.M."/>
            <person name="Chain P.S."/>
            <person name="Chertkov O."/>
            <person name="Coyne S.R."/>
            <person name="Daligault H.E."/>
            <person name="Davenport K.W."/>
            <person name="Erkkila T."/>
            <person name="Frey K.G."/>
            <person name="Gibbons H.S."/>
            <person name="Gu W."/>
            <person name="Jaissle J."/>
            <person name="Johnson S.L."/>
            <person name="Koroleva G.I."/>
            <person name="Ladner J.T."/>
            <person name="Lo C.-C."/>
            <person name="Minogue T.D."/>
            <person name="Munk C."/>
            <person name="Palacios G.F."/>
            <person name="Redden C.L."/>
            <person name="Rosenzweig C.N."/>
            <person name="Scholz M.B."/>
            <person name="Teshima H."/>
            <person name="Xu Y."/>
        </authorList>
    </citation>
    <scope>NUCLEOTIDE SEQUENCE [LARGE SCALE GENOMIC DNA]</scope>
    <source>
        <strain evidence="1 2">EO147</strain>
    </source>
</reference>
<dbReference type="RefSeq" id="WP_038801379.1">
    <property type="nucleotide sequence ID" value="NZ_CP008727.1"/>
</dbReference>
<proteinExistence type="predicted"/>
<keyword evidence="2" id="KW-1185">Reference proteome</keyword>
<dbReference type="EMBL" id="CP008727">
    <property type="protein sequence ID" value="AIO68473.1"/>
    <property type="molecule type" value="Genomic_DNA"/>
</dbReference>
<dbReference type="KEGG" id="bok:DM82_4810"/>
<evidence type="ECO:0000313" key="2">
    <source>
        <dbReference type="Proteomes" id="UP000029424"/>
    </source>
</evidence>
<accession>A0AAI8BA47</accession>
<gene>
    <name evidence="1" type="ORF">DM82_4810</name>
</gene>